<organism evidence="1 2">
    <name type="scientific">Candidatus Phocaeicola excrementipullorum</name>
    <dbReference type="NCBI Taxonomy" id="2838731"/>
    <lineage>
        <taxon>Bacteria</taxon>
        <taxon>Pseudomonadati</taxon>
        <taxon>Bacteroidota</taxon>
        <taxon>Bacteroidia</taxon>
        <taxon>Bacteroidales</taxon>
        <taxon>Bacteroidaceae</taxon>
        <taxon>Phocaeicola</taxon>
    </lineage>
</organism>
<sequence length="100" mass="11339">MESSGVKWVRLGDYIEQCDERNTAGNNYPVIGINRDKTFMPTVANLDGVDIRACRLNFPIKSSDWRCRFSGTLRLLAIKRQSHEIAGKRLLSDADRPLIS</sequence>
<comment type="caution">
    <text evidence="1">The sequence shown here is derived from an EMBL/GenBank/DDBJ whole genome shotgun (WGS) entry which is preliminary data.</text>
</comment>
<reference evidence="1" key="2">
    <citation type="submission" date="2021-04" db="EMBL/GenBank/DDBJ databases">
        <authorList>
            <person name="Gilroy R."/>
        </authorList>
    </citation>
    <scope>NUCLEOTIDE SEQUENCE</scope>
    <source>
        <strain evidence="1">8470</strain>
    </source>
</reference>
<proteinExistence type="predicted"/>
<accession>A0A948X0B7</accession>
<name>A0A948X0B7_9BACT</name>
<dbReference type="AlphaFoldDB" id="A0A948X0B7"/>
<reference evidence="1" key="1">
    <citation type="journal article" date="2021" name="PeerJ">
        <title>Extensive microbial diversity within the chicken gut microbiome revealed by metagenomics and culture.</title>
        <authorList>
            <person name="Gilroy R."/>
            <person name="Ravi A."/>
            <person name="Getino M."/>
            <person name="Pursley I."/>
            <person name="Horton D.L."/>
            <person name="Alikhan N.F."/>
            <person name="Baker D."/>
            <person name="Gharbi K."/>
            <person name="Hall N."/>
            <person name="Watson M."/>
            <person name="Adriaenssens E.M."/>
            <person name="Foster-Nyarko E."/>
            <person name="Jarju S."/>
            <person name="Secka A."/>
            <person name="Antonio M."/>
            <person name="Oren A."/>
            <person name="Chaudhuri R.R."/>
            <person name="La Ragione R."/>
            <person name="Hildebrand F."/>
            <person name="Pallen M.J."/>
        </authorList>
    </citation>
    <scope>NUCLEOTIDE SEQUENCE</scope>
    <source>
        <strain evidence="1">8470</strain>
    </source>
</reference>
<evidence type="ECO:0000313" key="2">
    <source>
        <dbReference type="Proteomes" id="UP000784286"/>
    </source>
</evidence>
<dbReference type="EMBL" id="JAHLFJ010000014">
    <property type="protein sequence ID" value="MBU3855207.1"/>
    <property type="molecule type" value="Genomic_DNA"/>
</dbReference>
<dbReference type="Proteomes" id="UP000784286">
    <property type="component" value="Unassembled WGS sequence"/>
</dbReference>
<gene>
    <name evidence="1" type="ORF">H9928_01360</name>
</gene>
<protein>
    <submittedName>
        <fullName evidence="1">Uncharacterized protein</fullName>
    </submittedName>
</protein>
<evidence type="ECO:0000313" key="1">
    <source>
        <dbReference type="EMBL" id="MBU3855207.1"/>
    </source>
</evidence>